<evidence type="ECO:0000256" key="1">
    <source>
        <dbReference type="ARBA" id="ARBA00008553"/>
    </source>
</evidence>
<evidence type="ECO:0000259" key="6">
    <source>
        <dbReference type="Pfam" id="PF00673"/>
    </source>
</evidence>
<dbReference type="PANTHER" id="PTHR11994">
    <property type="entry name" value="60S RIBOSOMAL PROTEIN L11-RELATED"/>
    <property type="match status" value="1"/>
</dbReference>
<dbReference type="GO" id="GO:0006412">
    <property type="term" value="P:translation"/>
    <property type="evidence" value="ECO:0007669"/>
    <property type="project" value="InterPro"/>
</dbReference>
<dbReference type="EMBL" id="UINC01001620">
    <property type="protein sequence ID" value="SUZ85084.1"/>
    <property type="molecule type" value="Genomic_DNA"/>
</dbReference>
<evidence type="ECO:0000256" key="2">
    <source>
        <dbReference type="ARBA" id="ARBA00022980"/>
    </source>
</evidence>
<dbReference type="Pfam" id="PF00281">
    <property type="entry name" value="Ribosomal_L5"/>
    <property type="match status" value="1"/>
</dbReference>
<dbReference type="Pfam" id="PF00673">
    <property type="entry name" value="Ribosomal_L5_C"/>
    <property type="match status" value="1"/>
</dbReference>
<evidence type="ECO:0000259" key="5">
    <source>
        <dbReference type="Pfam" id="PF00281"/>
    </source>
</evidence>
<sequence>MSYQPRLKKEFNERIVPSLKEEYSYKNVMMVPRLKKIVISKGVGGAVADKKLIDHAIDELTMISGQKAIATISKKDVASFKLRKGMPIGTKVTLRSERMYEFLDRLITSALPRVRDFQGVKPSGFDGTGNYTLGVTEQIIFPEIDIDKVNKISGMDISFVTSANTDKEAQSLLTELGLPFKKSDFKSKLSEIKNTKTENSVIEDEIPVEEAPEIEEVKDEVPAEESPVVEESSEKENKTK</sequence>
<keyword evidence="3" id="KW-0687">Ribonucleoprotein</keyword>
<evidence type="ECO:0000256" key="3">
    <source>
        <dbReference type="ARBA" id="ARBA00023274"/>
    </source>
</evidence>
<proteinExistence type="inferred from homology"/>
<dbReference type="InterPro" id="IPR031310">
    <property type="entry name" value="Ribosomal_uL5_N"/>
</dbReference>
<dbReference type="SUPFAM" id="SSF55282">
    <property type="entry name" value="RL5-like"/>
    <property type="match status" value="1"/>
</dbReference>
<dbReference type="GO" id="GO:1990904">
    <property type="term" value="C:ribonucleoprotein complex"/>
    <property type="evidence" value="ECO:0007669"/>
    <property type="project" value="UniProtKB-KW"/>
</dbReference>
<protein>
    <recommendedName>
        <fullName evidence="8">50S ribosomal protein L5</fullName>
    </recommendedName>
</protein>
<feature type="compositionally biased region" description="Acidic residues" evidence="4">
    <location>
        <begin position="201"/>
        <end position="218"/>
    </location>
</feature>
<name>A0A381R1H3_9ZZZZ</name>
<dbReference type="InterPro" id="IPR022803">
    <property type="entry name" value="Ribosomal_uL5_dom_sf"/>
</dbReference>
<evidence type="ECO:0000256" key="4">
    <source>
        <dbReference type="SAM" id="MobiDB-lite"/>
    </source>
</evidence>
<dbReference type="AlphaFoldDB" id="A0A381R1H3"/>
<dbReference type="FunFam" id="3.30.1440.10:FF:000001">
    <property type="entry name" value="50S ribosomal protein L5"/>
    <property type="match status" value="1"/>
</dbReference>
<dbReference type="GO" id="GO:0005840">
    <property type="term" value="C:ribosome"/>
    <property type="evidence" value="ECO:0007669"/>
    <property type="project" value="UniProtKB-KW"/>
</dbReference>
<dbReference type="Gene3D" id="3.30.1440.10">
    <property type="match status" value="1"/>
</dbReference>
<evidence type="ECO:0008006" key="8">
    <source>
        <dbReference type="Google" id="ProtNLM"/>
    </source>
</evidence>
<feature type="domain" description="Large ribosomal subunit protein uL5 N-terminal" evidence="5">
    <location>
        <begin position="27"/>
        <end position="83"/>
    </location>
</feature>
<evidence type="ECO:0000313" key="7">
    <source>
        <dbReference type="EMBL" id="SUZ85084.1"/>
    </source>
</evidence>
<organism evidence="7">
    <name type="scientific">marine metagenome</name>
    <dbReference type="NCBI Taxonomy" id="408172"/>
    <lineage>
        <taxon>unclassified sequences</taxon>
        <taxon>metagenomes</taxon>
        <taxon>ecological metagenomes</taxon>
    </lineage>
</organism>
<dbReference type="HAMAP" id="MF_01333_B">
    <property type="entry name" value="Ribosomal_uL5_B"/>
    <property type="match status" value="1"/>
</dbReference>
<dbReference type="InterPro" id="IPR002132">
    <property type="entry name" value="Ribosomal_uL5"/>
</dbReference>
<accession>A0A381R1H3</accession>
<dbReference type="InterPro" id="IPR020930">
    <property type="entry name" value="Ribosomal_uL5_bac-type"/>
</dbReference>
<dbReference type="NCBIfam" id="NF000585">
    <property type="entry name" value="PRK00010.1"/>
    <property type="match status" value="1"/>
</dbReference>
<reference evidence="7" key="1">
    <citation type="submission" date="2018-05" db="EMBL/GenBank/DDBJ databases">
        <authorList>
            <person name="Lanie J.A."/>
            <person name="Ng W.-L."/>
            <person name="Kazmierczak K.M."/>
            <person name="Andrzejewski T.M."/>
            <person name="Davidsen T.M."/>
            <person name="Wayne K.J."/>
            <person name="Tettelin H."/>
            <person name="Glass J.I."/>
            <person name="Rusch D."/>
            <person name="Podicherti R."/>
            <person name="Tsui H.-C.T."/>
            <person name="Winkler M.E."/>
        </authorList>
    </citation>
    <scope>NUCLEOTIDE SEQUENCE</scope>
</reference>
<dbReference type="InterPro" id="IPR031309">
    <property type="entry name" value="Ribosomal_uL5_C"/>
</dbReference>
<gene>
    <name evidence="7" type="ORF">METZ01_LOCUS37938</name>
</gene>
<feature type="region of interest" description="Disordered" evidence="4">
    <location>
        <begin position="196"/>
        <end position="240"/>
    </location>
</feature>
<feature type="domain" description="Large ribosomal subunit protein uL5 C-terminal" evidence="6">
    <location>
        <begin position="87"/>
        <end position="180"/>
    </location>
</feature>
<comment type="similarity">
    <text evidence="1">Belongs to the universal ribosomal protein uL5 family.</text>
</comment>
<keyword evidence="2" id="KW-0689">Ribosomal protein</keyword>
<dbReference type="GO" id="GO:0003735">
    <property type="term" value="F:structural constituent of ribosome"/>
    <property type="evidence" value="ECO:0007669"/>
    <property type="project" value="InterPro"/>
</dbReference>